<sequence>MDLWDILNSIIKQPLATTTTTTTTTIQQQIFPVQQHIVVPILQPTPLLPVLPIQQQFVQYQPQYYTSAK</sequence>
<keyword evidence="2" id="KW-1185">Reference proteome</keyword>
<organism evidence="1 2">
    <name type="scientific">Rhynocoris fuscipes</name>
    <dbReference type="NCBI Taxonomy" id="488301"/>
    <lineage>
        <taxon>Eukaryota</taxon>
        <taxon>Metazoa</taxon>
        <taxon>Ecdysozoa</taxon>
        <taxon>Arthropoda</taxon>
        <taxon>Hexapoda</taxon>
        <taxon>Insecta</taxon>
        <taxon>Pterygota</taxon>
        <taxon>Neoptera</taxon>
        <taxon>Paraneoptera</taxon>
        <taxon>Hemiptera</taxon>
        <taxon>Heteroptera</taxon>
        <taxon>Panheteroptera</taxon>
        <taxon>Cimicomorpha</taxon>
        <taxon>Reduviidae</taxon>
        <taxon>Harpactorinae</taxon>
        <taxon>Harpactorini</taxon>
        <taxon>Rhynocoris</taxon>
    </lineage>
</organism>
<gene>
    <name evidence="1" type="ORF">O3M35_008518</name>
</gene>
<reference evidence="1 2" key="1">
    <citation type="submission" date="2022-12" db="EMBL/GenBank/DDBJ databases">
        <title>Chromosome-level genome assembly of true bugs.</title>
        <authorList>
            <person name="Ma L."/>
            <person name="Li H."/>
        </authorList>
    </citation>
    <scope>NUCLEOTIDE SEQUENCE [LARGE SCALE GENOMIC DNA]</scope>
    <source>
        <strain evidence="1">Lab_2022b</strain>
    </source>
</reference>
<evidence type="ECO:0000313" key="1">
    <source>
        <dbReference type="EMBL" id="KAK9506622.1"/>
    </source>
</evidence>
<dbReference type="EMBL" id="JAPXFL010000005">
    <property type="protein sequence ID" value="KAK9506622.1"/>
    <property type="molecule type" value="Genomic_DNA"/>
</dbReference>
<evidence type="ECO:0000313" key="2">
    <source>
        <dbReference type="Proteomes" id="UP001461498"/>
    </source>
</evidence>
<proteinExistence type="predicted"/>
<comment type="caution">
    <text evidence="1">The sequence shown here is derived from an EMBL/GenBank/DDBJ whole genome shotgun (WGS) entry which is preliminary data.</text>
</comment>
<accession>A0AAW1DC88</accession>
<name>A0AAW1DC88_9HEMI</name>
<dbReference type="AlphaFoldDB" id="A0AAW1DC88"/>
<protein>
    <submittedName>
        <fullName evidence="1">Uncharacterized protein</fullName>
    </submittedName>
</protein>
<dbReference type="Proteomes" id="UP001461498">
    <property type="component" value="Unassembled WGS sequence"/>
</dbReference>